<dbReference type="GeneID" id="6008745"/>
<protein>
    <submittedName>
        <fullName evidence="2">Uncharacterized protein</fullName>
    </submittedName>
</protein>
<sequence length="117" mass="12454">MHVAHWSKCPLKSLPPLFKNNFTQAPLLRLLAVLHAIAPLLLGVVILDLCARAGAFTLSLHRRRVSKVQLIADATVLGGLPSTAVGSISHFSARQRPCGGVHSASFSIRSDAPAVMI</sequence>
<dbReference type="VEuPathDB" id="FungiDB:CC1G_02523"/>
<proteinExistence type="predicted"/>
<name>A8NBR3_COPC7</name>
<keyword evidence="1" id="KW-0472">Membrane</keyword>
<evidence type="ECO:0000313" key="3">
    <source>
        <dbReference type="Proteomes" id="UP000001861"/>
    </source>
</evidence>
<dbReference type="EMBL" id="AACS02000009">
    <property type="protein sequence ID" value="EAU89634.1"/>
    <property type="molecule type" value="Genomic_DNA"/>
</dbReference>
<dbReference type="AlphaFoldDB" id="A8NBR3"/>
<keyword evidence="1" id="KW-0812">Transmembrane</keyword>
<feature type="transmembrane region" description="Helical" evidence="1">
    <location>
        <begin position="27"/>
        <end position="54"/>
    </location>
</feature>
<dbReference type="KEGG" id="cci:CC1G_02523"/>
<gene>
    <name evidence="2" type="ORF">CC1G_02523</name>
</gene>
<reference evidence="2 3" key="1">
    <citation type="journal article" date="2010" name="Proc. Natl. Acad. Sci. U.S.A.">
        <title>Insights into evolution of multicellular fungi from the assembled chromosomes of the mushroom Coprinopsis cinerea (Coprinus cinereus).</title>
        <authorList>
            <person name="Stajich J.E."/>
            <person name="Wilke S.K."/>
            <person name="Ahren D."/>
            <person name="Au C.H."/>
            <person name="Birren B.W."/>
            <person name="Borodovsky M."/>
            <person name="Burns C."/>
            <person name="Canback B."/>
            <person name="Casselton L.A."/>
            <person name="Cheng C.K."/>
            <person name="Deng J."/>
            <person name="Dietrich F.S."/>
            <person name="Fargo D.C."/>
            <person name="Farman M.L."/>
            <person name="Gathman A.C."/>
            <person name="Goldberg J."/>
            <person name="Guigo R."/>
            <person name="Hoegger P.J."/>
            <person name="Hooker J.B."/>
            <person name="Huggins A."/>
            <person name="James T.Y."/>
            <person name="Kamada T."/>
            <person name="Kilaru S."/>
            <person name="Kodira C."/>
            <person name="Kues U."/>
            <person name="Kupfer D."/>
            <person name="Kwan H.S."/>
            <person name="Lomsadze A."/>
            <person name="Li W."/>
            <person name="Lilly W.W."/>
            <person name="Ma L.J."/>
            <person name="Mackey A.J."/>
            <person name="Manning G."/>
            <person name="Martin F."/>
            <person name="Muraguchi H."/>
            <person name="Natvig D.O."/>
            <person name="Palmerini H."/>
            <person name="Ramesh M.A."/>
            <person name="Rehmeyer C.J."/>
            <person name="Roe B.A."/>
            <person name="Shenoy N."/>
            <person name="Stanke M."/>
            <person name="Ter-Hovhannisyan V."/>
            <person name="Tunlid A."/>
            <person name="Velagapudi R."/>
            <person name="Vision T.J."/>
            <person name="Zeng Q."/>
            <person name="Zolan M.E."/>
            <person name="Pukkila P.J."/>
        </authorList>
    </citation>
    <scope>NUCLEOTIDE SEQUENCE [LARGE SCALE GENOMIC DNA]</scope>
    <source>
        <strain evidence="3">Okayama-7 / 130 / ATCC MYA-4618 / FGSC 9003</strain>
    </source>
</reference>
<evidence type="ECO:0000313" key="2">
    <source>
        <dbReference type="EMBL" id="EAU89634.1"/>
    </source>
</evidence>
<evidence type="ECO:0000256" key="1">
    <source>
        <dbReference type="SAM" id="Phobius"/>
    </source>
</evidence>
<dbReference type="Proteomes" id="UP000001861">
    <property type="component" value="Unassembled WGS sequence"/>
</dbReference>
<comment type="caution">
    <text evidence="2">The sequence shown here is derived from an EMBL/GenBank/DDBJ whole genome shotgun (WGS) entry which is preliminary data.</text>
</comment>
<dbReference type="InParanoid" id="A8NBR3"/>
<dbReference type="RefSeq" id="XP_001832261.1">
    <property type="nucleotide sequence ID" value="XM_001832209.1"/>
</dbReference>
<keyword evidence="1" id="KW-1133">Transmembrane helix</keyword>
<accession>A8NBR3</accession>
<organism evidence="2 3">
    <name type="scientific">Coprinopsis cinerea (strain Okayama-7 / 130 / ATCC MYA-4618 / FGSC 9003)</name>
    <name type="common">Inky cap fungus</name>
    <name type="synonym">Hormographiella aspergillata</name>
    <dbReference type="NCBI Taxonomy" id="240176"/>
    <lineage>
        <taxon>Eukaryota</taxon>
        <taxon>Fungi</taxon>
        <taxon>Dikarya</taxon>
        <taxon>Basidiomycota</taxon>
        <taxon>Agaricomycotina</taxon>
        <taxon>Agaricomycetes</taxon>
        <taxon>Agaricomycetidae</taxon>
        <taxon>Agaricales</taxon>
        <taxon>Agaricineae</taxon>
        <taxon>Psathyrellaceae</taxon>
        <taxon>Coprinopsis</taxon>
    </lineage>
</organism>
<keyword evidence="3" id="KW-1185">Reference proteome</keyword>